<feature type="region of interest" description="Disordered" evidence="3">
    <location>
        <begin position="344"/>
        <end position="383"/>
    </location>
</feature>
<name>A0A1I2M6M1_9BACT</name>
<dbReference type="AlphaFoldDB" id="A0A1I2M6M1"/>
<organism evidence="6 7">
    <name type="scientific">Pontibacter chinhatensis</name>
    <dbReference type="NCBI Taxonomy" id="1436961"/>
    <lineage>
        <taxon>Bacteria</taxon>
        <taxon>Pseudomonadati</taxon>
        <taxon>Bacteroidota</taxon>
        <taxon>Cytophagia</taxon>
        <taxon>Cytophagales</taxon>
        <taxon>Hymenobacteraceae</taxon>
        <taxon>Pontibacter</taxon>
    </lineage>
</organism>
<keyword evidence="2" id="KW-0175">Coiled coil</keyword>
<dbReference type="Proteomes" id="UP000198724">
    <property type="component" value="Unassembled WGS sequence"/>
</dbReference>
<dbReference type="Gene3D" id="2.40.30.170">
    <property type="match status" value="1"/>
</dbReference>
<dbReference type="Gene3D" id="1.10.287.470">
    <property type="entry name" value="Helix hairpin bin"/>
    <property type="match status" value="1"/>
</dbReference>
<proteinExistence type="inferred from homology"/>
<feature type="domain" description="AprE-like beta-barrel" evidence="5">
    <location>
        <begin position="244"/>
        <end position="334"/>
    </location>
</feature>
<dbReference type="PANTHER" id="PTHR30469">
    <property type="entry name" value="MULTIDRUG RESISTANCE PROTEIN MDTA"/>
    <property type="match status" value="1"/>
</dbReference>
<evidence type="ECO:0000256" key="1">
    <source>
        <dbReference type="ARBA" id="ARBA00009477"/>
    </source>
</evidence>
<dbReference type="InterPro" id="IPR058982">
    <property type="entry name" value="Beta-barrel_AprE"/>
</dbReference>
<feature type="domain" description="Multidrug resistance protein MdtA-like barrel-sandwich hybrid" evidence="4">
    <location>
        <begin position="65"/>
        <end position="225"/>
    </location>
</feature>
<dbReference type="NCBIfam" id="TIGR01730">
    <property type="entry name" value="RND_mfp"/>
    <property type="match status" value="1"/>
</dbReference>
<feature type="compositionally biased region" description="Basic and acidic residues" evidence="3">
    <location>
        <begin position="353"/>
        <end position="362"/>
    </location>
</feature>
<protein>
    <submittedName>
        <fullName evidence="6">HlyD family secretion protein</fullName>
    </submittedName>
</protein>
<dbReference type="InterPro" id="IPR058625">
    <property type="entry name" value="MdtA-like_BSH"/>
</dbReference>
<dbReference type="PANTHER" id="PTHR30469:SF33">
    <property type="entry name" value="SLR1207 PROTEIN"/>
    <property type="match status" value="1"/>
</dbReference>
<dbReference type="Gene3D" id="2.40.50.100">
    <property type="match status" value="1"/>
</dbReference>
<gene>
    <name evidence="6" type="ORF">SAMN05421739_101190</name>
</gene>
<comment type="similarity">
    <text evidence="1">Belongs to the membrane fusion protein (MFP) (TC 8.A.1) family.</text>
</comment>
<keyword evidence="7" id="KW-1185">Reference proteome</keyword>
<accession>A0A1I2M6M1</accession>
<dbReference type="STRING" id="1436961.SAMN05421739_101190"/>
<dbReference type="SUPFAM" id="SSF111369">
    <property type="entry name" value="HlyD-like secretion proteins"/>
    <property type="match status" value="1"/>
</dbReference>
<evidence type="ECO:0000256" key="2">
    <source>
        <dbReference type="SAM" id="Coils"/>
    </source>
</evidence>
<evidence type="ECO:0000259" key="5">
    <source>
        <dbReference type="Pfam" id="PF26002"/>
    </source>
</evidence>
<evidence type="ECO:0000313" key="6">
    <source>
        <dbReference type="EMBL" id="SFF87104.1"/>
    </source>
</evidence>
<dbReference type="RefSeq" id="WP_092098119.1">
    <property type="nucleotide sequence ID" value="NZ_FOOT01000001.1"/>
</dbReference>
<reference evidence="7" key="1">
    <citation type="submission" date="2016-10" db="EMBL/GenBank/DDBJ databases">
        <authorList>
            <person name="Varghese N."/>
            <person name="Submissions S."/>
        </authorList>
    </citation>
    <scope>NUCLEOTIDE SEQUENCE [LARGE SCALE GENOMIC DNA]</scope>
    <source>
        <strain evidence="7">LP51</strain>
    </source>
</reference>
<dbReference type="Pfam" id="PF25917">
    <property type="entry name" value="BSH_RND"/>
    <property type="match status" value="1"/>
</dbReference>
<dbReference type="Gene3D" id="2.40.420.20">
    <property type="match status" value="1"/>
</dbReference>
<dbReference type="InterPro" id="IPR006143">
    <property type="entry name" value="RND_pump_MFP"/>
</dbReference>
<evidence type="ECO:0000256" key="3">
    <source>
        <dbReference type="SAM" id="MobiDB-lite"/>
    </source>
</evidence>
<dbReference type="Pfam" id="PF26002">
    <property type="entry name" value="Beta-barrel_AprE"/>
    <property type="match status" value="1"/>
</dbReference>
<feature type="coiled-coil region" evidence="2">
    <location>
        <begin position="105"/>
        <end position="139"/>
    </location>
</feature>
<dbReference type="EMBL" id="FOOT01000001">
    <property type="protein sequence ID" value="SFF87104.1"/>
    <property type="molecule type" value="Genomic_DNA"/>
</dbReference>
<feature type="compositionally biased region" description="Low complexity" evidence="3">
    <location>
        <begin position="369"/>
        <end position="383"/>
    </location>
</feature>
<evidence type="ECO:0000259" key="4">
    <source>
        <dbReference type="Pfam" id="PF25917"/>
    </source>
</evidence>
<evidence type="ECO:0000313" key="7">
    <source>
        <dbReference type="Proteomes" id="UP000198724"/>
    </source>
</evidence>
<dbReference type="GO" id="GO:0015562">
    <property type="term" value="F:efflux transmembrane transporter activity"/>
    <property type="evidence" value="ECO:0007669"/>
    <property type="project" value="TreeGrafter"/>
</dbReference>
<dbReference type="OrthoDB" id="9809068at2"/>
<dbReference type="GO" id="GO:1990281">
    <property type="term" value="C:efflux pump complex"/>
    <property type="evidence" value="ECO:0007669"/>
    <property type="project" value="TreeGrafter"/>
</dbReference>
<sequence>MAKKKSKLIPILIGVLGLLIISLIVAKKAGWIGKDEGIEVVLAEAKPADIVEKVSASGKVQPETEVKISPDVSGEIIELNVEEGDSVVKGQLLLRIRPDNYQSMVDAQQAMVNTQRANLAQAKARVTQAEANFVQIEQNYKRNQPLFEQKVISQAEWQQIESNFLATKAEVESARQSVRAAEYNVQNALASLKDARENLNKTTIYAPVSGTVSKLNVERGERVVGTSQMAGTEIMRIANLNNMEVRVNVNENDIIRVTLGDSVEVEVDSYASRDEKFKGVVTAIANTAKDATTLEAVTEFEVRIRLLNESYEHLRGATVRPFRPGMTASVDILTERKPNVLSVPLSAVTTRSAKPEGDKEKESEEEGAEQNGQQNQQAQQQKTTAAAQVDEVVFVYDEANNTVKTVKVKTGISDFENIEILSGIEKGQKVVAGPFRAVSKTLENGSKVAVKDEKSLNKQALVAESK</sequence>